<dbReference type="Pfam" id="PF12229">
    <property type="entry name" value="PG_binding_4"/>
    <property type="match status" value="1"/>
</dbReference>
<gene>
    <name evidence="3" type="ORF">HF878_00860</name>
</gene>
<keyword evidence="1" id="KW-0472">Membrane</keyword>
<evidence type="ECO:0000256" key="1">
    <source>
        <dbReference type="SAM" id="Phobius"/>
    </source>
</evidence>
<name>A0A848B9L8_9FIRM</name>
<reference evidence="3 4" key="1">
    <citation type="submission" date="2020-04" db="EMBL/GenBank/DDBJ databases">
        <authorList>
            <person name="Hitch T.C.A."/>
            <person name="Wylensek D."/>
            <person name="Clavel T."/>
        </authorList>
    </citation>
    <scope>NUCLEOTIDE SEQUENCE [LARGE SCALE GENOMIC DNA]</scope>
    <source>
        <strain evidence="3 4">PG-130-P53-12</strain>
    </source>
</reference>
<proteinExistence type="predicted"/>
<dbReference type="RefSeq" id="WP_164175906.1">
    <property type="nucleotide sequence ID" value="NZ_JABAFA010000001.1"/>
</dbReference>
<feature type="transmembrane region" description="Helical" evidence="1">
    <location>
        <begin position="12"/>
        <end position="32"/>
    </location>
</feature>
<accession>A0A848B9L8</accession>
<dbReference type="PANTHER" id="PTHR35788">
    <property type="entry name" value="EXPORTED PROTEIN-RELATED"/>
    <property type="match status" value="1"/>
</dbReference>
<evidence type="ECO:0000259" key="2">
    <source>
        <dbReference type="Pfam" id="PF12229"/>
    </source>
</evidence>
<keyword evidence="4" id="KW-1185">Reference proteome</keyword>
<protein>
    <submittedName>
        <fullName evidence="3">Vanomycin resistance protein VanB</fullName>
    </submittedName>
</protein>
<dbReference type="Proteomes" id="UP000543804">
    <property type="component" value="Unassembled WGS sequence"/>
</dbReference>
<organism evidence="3 4">
    <name type="scientific">Selenomonas bovis</name>
    <dbReference type="NCBI Taxonomy" id="416586"/>
    <lineage>
        <taxon>Bacteria</taxon>
        <taxon>Bacillati</taxon>
        <taxon>Bacillota</taxon>
        <taxon>Negativicutes</taxon>
        <taxon>Selenomonadales</taxon>
        <taxon>Selenomonadaceae</taxon>
        <taxon>Selenomonas</taxon>
    </lineage>
</organism>
<dbReference type="EMBL" id="JABAFA010000001">
    <property type="protein sequence ID" value="NMD98037.1"/>
    <property type="molecule type" value="Genomic_DNA"/>
</dbReference>
<keyword evidence="1" id="KW-1133">Transmembrane helix</keyword>
<feature type="domain" description="YoaR-like putative peptidoglycan binding" evidence="2">
    <location>
        <begin position="83"/>
        <end position="191"/>
    </location>
</feature>
<keyword evidence="1" id="KW-0812">Transmembrane</keyword>
<dbReference type="Pfam" id="PF04294">
    <property type="entry name" value="VanW"/>
    <property type="match status" value="1"/>
</dbReference>
<evidence type="ECO:0000313" key="3">
    <source>
        <dbReference type="EMBL" id="NMD98037.1"/>
    </source>
</evidence>
<dbReference type="InterPro" id="IPR022029">
    <property type="entry name" value="YoaR-like_PG-bd"/>
</dbReference>
<dbReference type="InterPro" id="IPR007391">
    <property type="entry name" value="Vancomycin_resist_VanW"/>
</dbReference>
<comment type="caution">
    <text evidence="3">The sequence shown here is derived from an EMBL/GenBank/DDBJ whole genome shotgun (WGS) entry which is preliminary data.</text>
</comment>
<evidence type="ECO:0000313" key="4">
    <source>
        <dbReference type="Proteomes" id="UP000543804"/>
    </source>
</evidence>
<dbReference type="AlphaFoldDB" id="A0A848B9L8"/>
<sequence>MHLPFSIEKILAITTISIAFAICIIGGISVSITNHNRVILGVQSEGQSLAGMSETEARQFFLAKARTKMKKTALIVTNGPQHWDIQAADIDLTPSVEQAVREAYDTGRNGSPLTNTLTQMRIALFGKDVRLTATYSDDKLRSKLSAITASLARAPKNASLTLSPKGNIEHHMALTGRQADTSALYDTVAPKLSALALTVRTEIPVEETEPVITDDALASIDGVLASYHTQYTPGNRGHNITLAAGKLNGTLVKPNDIFSFNDTVGLRTAAAGYKVAGVILDGQLADGIGGGVCQVSSTLYNAILLAGLTPTARTSHALPSAYCPPGLDATVADGQIDLQFRNQLAHSVYLLTNADGHTLTVYILGTRADLGGKTIRLESTGSRLHPSVYRLYLAGGQVIEREFLHTDSYAS</sequence>
<dbReference type="InterPro" id="IPR052913">
    <property type="entry name" value="Glycopeptide_resist_protein"/>
</dbReference>
<dbReference type="PANTHER" id="PTHR35788:SF1">
    <property type="entry name" value="EXPORTED PROTEIN"/>
    <property type="match status" value="1"/>
</dbReference>